<evidence type="ECO:0000313" key="2">
    <source>
        <dbReference type="Proteomes" id="UP000049855"/>
    </source>
</evidence>
<sequence length="45" mass="5044">MHDLNSANTPGHRFYRSSADAPIYGEKMPCHPLSMMRLGECRPPA</sequence>
<evidence type="ECO:0000313" key="1">
    <source>
        <dbReference type="EMBL" id="CQR73719.1"/>
    </source>
</evidence>
<dbReference type="Proteomes" id="UP000049855">
    <property type="component" value="Unassembled WGS sequence"/>
</dbReference>
<proteinExistence type="predicted"/>
<keyword evidence="2" id="KW-1185">Reference proteome</keyword>
<name>A0A0U1L304_9FIRM</name>
<accession>A0A0U1L304</accession>
<protein>
    <submittedName>
        <fullName evidence="1">Uncharacterized protein</fullName>
    </submittedName>
</protein>
<dbReference type="AlphaFoldDB" id="A0A0U1L304"/>
<gene>
    <name evidence="1" type="ORF">SpAn4DRAFT_0181</name>
</gene>
<organism evidence="1 2">
    <name type="scientific">Sporomusa ovata</name>
    <dbReference type="NCBI Taxonomy" id="2378"/>
    <lineage>
        <taxon>Bacteria</taxon>
        <taxon>Bacillati</taxon>
        <taxon>Bacillota</taxon>
        <taxon>Negativicutes</taxon>
        <taxon>Selenomonadales</taxon>
        <taxon>Sporomusaceae</taxon>
        <taxon>Sporomusa</taxon>
    </lineage>
</organism>
<dbReference type="EMBL" id="CTRP01000014">
    <property type="protein sequence ID" value="CQR73719.1"/>
    <property type="molecule type" value="Genomic_DNA"/>
</dbReference>
<reference evidence="2" key="1">
    <citation type="submission" date="2015-03" db="EMBL/GenBank/DDBJ databases">
        <authorList>
            <person name="Nijsse Bart"/>
        </authorList>
    </citation>
    <scope>NUCLEOTIDE SEQUENCE [LARGE SCALE GENOMIC DNA]</scope>
</reference>